<reference evidence="7" key="1">
    <citation type="submission" date="2017-07" db="EMBL/GenBank/DDBJ databases">
        <title>Leptospira spp. isolated from tropical soils.</title>
        <authorList>
            <person name="Thibeaux R."/>
            <person name="Iraola G."/>
            <person name="Ferres I."/>
            <person name="Bierque E."/>
            <person name="Girault D."/>
            <person name="Soupe-Gilbert M.-E."/>
            <person name="Picardeau M."/>
            <person name="Goarant C."/>
        </authorList>
    </citation>
    <scope>NUCLEOTIDE SEQUENCE [LARGE SCALE GENOMIC DNA]</scope>
    <source>
        <strain evidence="7">ATI7-C-A5</strain>
    </source>
</reference>
<evidence type="ECO:0000256" key="4">
    <source>
        <dbReference type="ARBA" id="ARBA00023026"/>
    </source>
</evidence>
<keyword evidence="5" id="KW-0472">Membrane</keyword>
<dbReference type="Gene3D" id="2.130.10.130">
    <property type="entry name" value="Integrin alpha, N-terminal"/>
    <property type="match status" value="1"/>
</dbReference>
<keyword evidence="5" id="KW-0812">Transmembrane</keyword>
<keyword evidence="5" id="KW-1133">Transmembrane helix</keyword>
<evidence type="ECO:0000313" key="7">
    <source>
        <dbReference type="EMBL" id="PJZ93768.1"/>
    </source>
</evidence>
<evidence type="ECO:0000256" key="3">
    <source>
        <dbReference type="ARBA" id="ARBA00022729"/>
    </source>
</evidence>
<keyword evidence="8" id="KW-1185">Reference proteome</keyword>
<evidence type="ECO:0000256" key="1">
    <source>
        <dbReference type="ARBA" id="ARBA00004613"/>
    </source>
</evidence>
<dbReference type="SUPFAM" id="SSF69318">
    <property type="entry name" value="Integrin alpha N-terminal domain"/>
    <property type="match status" value="1"/>
</dbReference>
<dbReference type="OrthoDB" id="311748at2"/>
<evidence type="ECO:0000256" key="2">
    <source>
        <dbReference type="ARBA" id="ARBA00022525"/>
    </source>
</evidence>
<evidence type="ECO:0000313" key="6">
    <source>
        <dbReference type="EMBL" id="MDV6236432.1"/>
    </source>
</evidence>
<dbReference type="InterPro" id="IPR028994">
    <property type="entry name" value="Integrin_alpha_N"/>
</dbReference>
<dbReference type="Pfam" id="PF03534">
    <property type="entry name" value="SpvB"/>
    <property type="match status" value="1"/>
</dbReference>
<accession>A0A2N0BPI6</accession>
<keyword evidence="3" id="KW-0732">Signal</keyword>
<keyword evidence="2" id="KW-0964">Secreted</keyword>
<dbReference type="Proteomes" id="UP000232122">
    <property type="component" value="Unassembled WGS sequence"/>
</dbReference>
<dbReference type="EMBL" id="NPEF02000013">
    <property type="protein sequence ID" value="MDV6236432.1"/>
    <property type="molecule type" value="Genomic_DNA"/>
</dbReference>
<reference evidence="6" key="3">
    <citation type="submission" date="2023-10" db="EMBL/GenBank/DDBJ databases">
        <authorList>
            <person name="Picardeau M."/>
            <person name="Thibeaux R."/>
        </authorList>
    </citation>
    <scope>NUCLEOTIDE SEQUENCE</scope>
    <source>
        <strain evidence="6">ATI7-C-A5</strain>
    </source>
</reference>
<dbReference type="InterPro" id="IPR013517">
    <property type="entry name" value="FG-GAP"/>
</dbReference>
<keyword evidence="4" id="KW-0843">Virulence</keyword>
<sequence length="593" mass="64152">MIRRTFKYFFIPVFFSVFISWNPLRPIKNFLFRSLPSEEASIPQAIPKPSVDSSGKVSFSFPFHVPPGAGDTVPNLSLSYHSSQGNSFAGKGFALGGIPAIRLNPAFGFVGNSDRFVSDLGGELLPLSGGNFVFKSDSSLRVRKDADGSWLVEDKNGVSFRFGSGSNSKLFASAPDSAVVTAWGLSQVRDKFGNGYDISYDAAGLSNGVLLPSLITYARGNARIVFSYSAQSSGYAPLLFQSFSRSTLNRFLSGIEVFALDESGSEVQTEEYSFSYVRDNGSFLLSRLDRENFAPISFEYSANSNGVLASATRNRSALDSFALTFRSIQEGLQGAYDTGVLACACTADAGCMATVGPAAIALCNSSIENVWETYVNGVETSFAGALDLNGDGIVEYVRILGPKDNQRFFVTDLKNAGNVSPSSLPATSTAVGPVLNLTTQGRIFPGDFNGDGAADFLFFEKPGNPLRILWGPNLNSTFVNGVNGVVSTTADRRGRHFVADLNGDGRSDFIQADAALGLDVFLSTGSNLVYSQKLIFDDFGLEFHLFADMDRNGVPDFIRLDGPAGFETFDRFSFAGESLFERRFAVRRRHRSF</sequence>
<dbReference type="GO" id="GO:0005737">
    <property type="term" value="C:cytoplasm"/>
    <property type="evidence" value="ECO:0007669"/>
    <property type="project" value="InterPro"/>
</dbReference>
<feature type="transmembrane region" description="Helical" evidence="5">
    <location>
        <begin position="6"/>
        <end position="24"/>
    </location>
</feature>
<reference evidence="6 8" key="2">
    <citation type="journal article" date="2018" name="Microb. Genom.">
        <title>Deciphering the unexplored Leptospira diversity from soils uncovers genomic evolution to virulence.</title>
        <authorList>
            <person name="Thibeaux R."/>
            <person name="Iraola G."/>
            <person name="Ferres I."/>
            <person name="Bierque E."/>
            <person name="Girault D."/>
            <person name="Soupe-Gilbert M.E."/>
            <person name="Picardeau M."/>
            <person name="Goarant C."/>
        </authorList>
    </citation>
    <scope>NUCLEOTIDE SEQUENCE [LARGE SCALE GENOMIC DNA]</scope>
    <source>
        <strain evidence="6 8">ATI7-C-A5</strain>
    </source>
</reference>
<dbReference type="EMBL" id="NPEF01000044">
    <property type="protein sequence ID" value="PJZ93768.1"/>
    <property type="molecule type" value="Genomic_DNA"/>
</dbReference>
<evidence type="ECO:0000256" key="5">
    <source>
        <dbReference type="SAM" id="Phobius"/>
    </source>
</evidence>
<dbReference type="AlphaFoldDB" id="A0A2N0BPI6"/>
<dbReference type="RefSeq" id="WP_100745721.1">
    <property type="nucleotide sequence ID" value="NZ_NPEF02000013.1"/>
</dbReference>
<proteinExistence type="predicted"/>
<comment type="caution">
    <text evidence="7">The sequence shown here is derived from an EMBL/GenBank/DDBJ whole genome shotgun (WGS) entry which is preliminary data.</text>
</comment>
<comment type="subcellular location">
    <subcellularLocation>
        <location evidence="1">Secreted</location>
    </subcellularLocation>
</comment>
<dbReference type="InterPro" id="IPR003284">
    <property type="entry name" value="Sal_SpvB"/>
</dbReference>
<dbReference type="Pfam" id="PF13517">
    <property type="entry name" value="FG-GAP_3"/>
    <property type="match status" value="1"/>
</dbReference>
<evidence type="ECO:0000313" key="8">
    <source>
        <dbReference type="Proteomes" id="UP000232122"/>
    </source>
</evidence>
<protein>
    <submittedName>
        <fullName evidence="6">SpvB/TcaC N-terminal domain-containing protein</fullName>
    </submittedName>
</protein>
<name>A0A2N0BPI6_9LEPT</name>
<accession>A0A2N0BB69</accession>
<organism evidence="7">
    <name type="scientific">Leptospira ellisii</name>
    <dbReference type="NCBI Taxonomy" id="2023197"/>
    <lineage>
        <taxon>Bacteria</taxon>
        <taxon>Pseudomonadati</taxon>
        <taxon>Spirochaetota</taxon>
        <taxon>Spirochaetia</taxon>
        <taxon>Leptospirales</taxon>
        <taxon>Leptospiraceae</taxon>
        <taxon>Leptospira</taxon>
    </lineage>
</organism>
<dbReference type="GO" id="GO:0005576">
    <property type="term" value="C:extracellular region"/>
    <property type="evidence" value="ECO:0007669"/>
    <property type="project" value="UniProtKB-SubCell"/>
</dbReference>
<gene>
    <name evidence="6" type="ORF">CH379_012420</name>
    <name evidence="7" type="ORF">CH379_06030</name>
</gene>